<name>A0A9N9J282_9GLOM</name>
<dbReference type="AlphaFoldDB" id="A0A9N9J282"/>
<comment type="caution">
    <text evidence="1">The sequence shown here is derived from an EMBL/GenBank/DDBJ whole genome shotgun (WGS) entry which is preliminary data.</text>
</comment>
<feature type="non-terminal residue" evidence="1">
    <location>
        <position position="1"/>
    </location>
</feature>
<evidence type="ECO:0000313" key="1">
    <source>
        <dbReference type="EMBL" id="CAG8760371.1"/>
    </source>
</evidence>
<dbReference type="Proteomes" id="UP000789570">
    <property type="component" value="Unassembled WGS sequence"/>
</dbReference>
<dbReference type="EMBL" id="CAJVPQ010022321">
    <property type="protein sequence ID" value="CAG8760371.1"/>
    <property type="molecule type" value="Genomic_DNA"/>
</dbReference>
<organism evidence="1 2">
    <name type="scientific">Funneliformis caledonium</name>
    <dbReference type="NCBI Taxonomy" id="1117310"/>
    <lineage>
        <taxon>Eukaryota</taxon>
        <taxon>Fungi</taxon>
        <taxon>Fungi incertae sedis</taxon>
        <taxon>Mucoromycota</taxon>
        <taxon>Glomeromycotina</taxon>
        <taxon>Glomeromycetes</taxon>
        <taxon>Glomerales</taxon>
        <taxon>Glomeraceae</taxon>
        <taxon>Funneliformis</taxon>
    </lineage>
</organism>
<accession>A0A9N9J282</accession>
<gene>
    <name evidence="1" type="ORF">FCALED_LOCUS16893</name>
</gene>
<protein>
    <submittedName>
        <fullName evidence="1">17726_t:CDS:1</fullName>
    </submittedName>
</protein>
<proteinExistence type="predicted"/>
<sequence>IENIFTPFFTESFEIFKDTEGIKGTESSRSTKTIRSIRNKLEEIILPFNTNSFVKLEVELEFFTNNINNSNYSSYQYNLCIRDNFDD</sequence>
<reference evidence="1" key="1">
    <citation type="submission" date="2021-06" db="EMBL/GenBank/DDBJ databases">
        <authorList>
            <person name="Kallberg Y."/>
            <person name="Tangrot J."/>
            <person name="Rosling A."/>
        </authorList>
    </citation>
    <scope>NUCLEOTIDE SEQUENCE</scope>
    <source>
        <strain evidence="1">UK204</strain>
    </source>
</reference>
<evidence type="ECO:0000313" key="2">
    <source>
        <dbReference type="Proteomes" id="UP000789570"/>
    </source>
</evidence>
<keyword evidence="2" id="KW-1185">Reference proteome</keyword>